<dbReference type="CDD" id="cd00093">
    <property type="entry name" value="HTH_XRE"/>
    <property type="match status" value="1"/>
</dbReference>
<proteinExistence type="predicted"/>
<dbReference type="SMART" id="SM00530">
    <property type="entry name" value="HTH_XRE"/>
    <property type="match status" value="1"/>
</dbReference>
<evidence type="ECO:0000256" key="1">
    <source>
        <dbReference type="ARBA" id="ARBA00004141"/>
    </source>
</evidence>
<feature type="transmembrane region" description="Helical" evidence="5">
    <location>
        <begin position="148"/>
        <end position="169"/>
    </location>
</feature>
<evidence type="ECO:0000313" key="7">
    <source>
        <dbReference type="EMBL" id="PWH83806.1"/>
    </source>
</evidence>
<feature type="transmembrane region" description="Helical" evidence="5">
    <location>
        <begin position="78"/>
        <end position="101"/>
    </location>
</feature>
<keyword evidence="8" id="KW-1185">Reference proteome</keyword>
<reference evidence="7" key="1">
    <citation type="submission" date="2018-05" db="EMBL/GenBank/DDBJ databases">
        <title>Algibacter marinivivus sp. nov., isolated from sample around a algae.</title>
        <authorList>
            <person name="Zhong X."/>
        </authorList>
    </citation>
    <scope>NUCLEOTIDE SEQUENCE [LARGE SCALE GENOMIC DNA]</scope>
    <source>
        <strain evidence="7">ZY111</strain>
    </source>
</reference>
<name>A0A2U2X7P1_9FLAO</name>
<dbReference type="GO" id="GO:0003677">
    <property type="term" value="F:DNA binding"/>
    <property type="evidence" value="ECO:0007669"/>
    <property type="project" value="InterPro"/>
</dbReference>
<comment type="subcellular location">
    <subcellularLocation>
        <location evidence="1">Membrane</location>
        <topology evidence="1">Multi-pass membrane protein</topology>
    </subcellularLocation>
</comment>
<accession>A0A2U2X7P1</accession>
<keyword evidence="2 5" id="KW-0812">Transmembrane</keyword>
<dbReference type="Gene3D" id="1.10.260.40">
    <property type="entry name" value="lambda repressor-like DNA-binding domains"/>
    <property type="match status" value="1"/>
</dbReference>
<dbReference type="RefSeq" id="WP_109351811.1">
    <property type="nucleotide sequence ID" value="NZ_QFRI01000001.1"/>
</dbReference>
<dbReference type="InterPro" id="IPR010982">
    <property type="entry name" value="Lambda_DNA-bd_dom_sf"/>
</dbReference>
<dbReference type="Pfam" id="PF09685">
    <property type="entry name" value="MamF_MmsF"/>
    <property type="match status" value="1"/>
</dbReference>
<dbReference type="InterPro" id="IPR001387">
    <property type="entry name" value="Cro/C1-type_HTH"/>
</dbReference>
<comment type="caution">
    <text evidence="7">The sequence shown here is derived from an EMBL/GenBank/DDBJ whole genome shotgun (WGS) entry which is preliminary data.</text>
</comment>
<reference evidence="7" key="2">
    <citation type="submission" date="2018-05" db="EMBL/GenBank/DDBJ databases">
        <authorList>
            <person name="Lanie J.A."/>
            <person name="Ng W.-L."/>
            <person name="Kazmierczak K.M."/>
            <person name="Andrzejewski T.M."/>
            <person name="Davidsen T.M."/>
            <person name="Wayne K.J."/>
            <person name="Tettelin H."/>
            <person name="Glass J.I."/>
            <person name="Rusch D."/>
            <person name="Podicherti R."/>
            <person name="Tsui H.-C.T."/>
            <person name="Winkler M.E."/>
        </authorList>
    </citation>
    <scope>NUCLEOTIDE SEQUENCE [LARGE SCALE GENOMIC DNA]</scope>
    <source>
        <strain evidence="7">ZY111</strain>
    </source>
</reference>
<evidence type="ECO:0000256" key="2">
    <source>
        <dbReference type="ARBA" id="ARBA00022692"/>
    </source>
</evidence>
<dbReference type="InterPro" id="IPR019109">
    <property type="entry name" value="MamF_MmsF"/>
</dbReference>
<dbReference type="EMBL" id="QFRI01000001">
    <property type="protein sequence ID" value="PWH83806.1"/>
    <property type="molecule type" value="Genomic_DNA"/>
</dbReference>
<keyword evidence="4 5" id="KW-0472">Membrane</keyword>
<gene>
    <name evidence="7" type="ORF">DIS18_04440</name>
</gene>
<dbReference type="OrthoDB" id="1357763at2"/>
<evidence type="ECO:0000256" key="4">
    <source>
        <dbReference type="ARBA" id="ARBA00023136"/>
    </source>
</evidence>
<organism evidence="7 8">
    <name type="scientific">Algibacter marinivivus</name>
    <dbReference type="NCBI Taxonomy" id="2100723"/>
    <lineage>
        <taxon>Bacteria</taxon>
        <taxon>Pseudomonadati</taxon>
        <taxon>Bacteroidota</taxon>
        <taxon>Flavobacteriia</taxon>
        <taxon>Flavobacteriales</taxon>
        <taxon>Flavobacteriaceae</taxon>
        <taxon>Algibacter</taxon>
    </lineage>
</organism>
<dbReference type="SUPFAM" id="SSF47413">
    <property type="entry name" value="lambda repressor-like DNA-binding domains"/>
    <property type="match status" value="1"/>
</dbReference>
<protein>
    <submittedName>
        <fullName evidence="7">XRE family transcriptional regulator</fullName>
    </submittedName>
</protein>
<dbReference type="PROSITE" id="PS50943">
    <property type="entry name" value="HTH_CROC1"/>
    <property type="match status" value="1"/>
</dbReference>
<dbReference type="Proteomes" id="UP000245375">
    <property type="component" value="Unassembled WGS sequence"/>
</dbReference>
<dbReference type="AlphaFoldDB" id="A0A2U2X7P1"/>
<evidence type="ECO:0000256" key="5">
    <source>
        <dbReference type="SAM" id="Phobius"/>
    </source>
</evidence>
<evidence type="ECO:0000313" key="8">
    <source>
        <dbReference type="Proteomes" id="UP000245375"/>
    </source>
</evidence>
<evidence type="ECO:0000259" key="6">
    <source>
        <dbReference type="PROSITE" id="PS50943"/>
    </source>
</evidence>
<feature type="domain" description="HTH cro/C1-type" evidence="6">
    <location>
        <begin position="4"/>
        <end position="58"/>
    </location>
</feature>
<sequence>MNIIKKIREKHNYTQLELAKKTGLSLRTIQRLESKNKEPRGHTLNALSEAFELEPSVFQEQFRNIEQTKASETTSIRLINLSVLSFLGIPFGNIILPFILWQRNRKSKFVDELGRRIINFQIIFSVILSALLCVSPFISRTLFSNTSIILIVLFFSYAVNVVIVCRIAIKLQHNNFDFLNSPIRFI</sequence>
<keyword evidence="3 5" id="KW-1133">Transmembrane helix</keyword>
<feature type="transmembrane region" description="Helical" evidence="5">
    <location>
        <begin position="122"/>
        <end position="142"/>
    </location>
</feature>
<dbReference type="Pfam" id="PF01381">
    <property type="entry name" value="HTH_3"/>
    <property type="match status" value="1"/>
</dbReference>
<evidence type="ECO:0000256" key="3">
    <source>
        <dbReference type="ARBA" id="ARBA00022989"/>
    </source>
</evidence>